<dbReference type="Proteomes" id="UP000657075">
    <property type="component" value="Unassembled WGS sequence"/>
</dbReference>
<evidence type="ECO:0000313" key="5">
    <source>
        <dbReference type="Proteomes" id="UP000657075"/>
    </source>
</evidence>
<dbReference type="NCBIfam" id="NF041120">
    <property type="entry name" value="RqcH_arch"/>
    <property type="match status" value="1"/>
</dbReference>
<dbReference type="Gene3D" id="2.30.310.10">
    <property type="entry name" value="ibrinogen binding protein from staphylococcus aureus domain"/>
    <property type="match status" value="1"/>
</dbReference>
<keyword evidence="6" id="KW-1185">Reference proteome</keyword>
<dbReference type="EMBL" id="BMNM01000001">
    <property type="protein sequence ID" value="GGI68109.1"/>
    <property type="molecule type" value="Genomic_DNA"/>
</dbReference>
<dbReference type="OrthoDB" id="10943at2157"/>
<evidence type="ECO:0000313" key="4">
    <source>
        <dbReference type="EMBL" id="GGI68109.1"/>
    </source>
</evidence>
<dbReference type="InterPro" id="IPR051608">
    <property type="entry name" value="RQC_Subunit_NEMF"/>
</dbReference>
<dbReference type="Pfam" id="PF05670">
    <property type="entry name" value="NFACT-R_1"/>
    <property type="match status" value="1"/>
</dbReference>
<dbReference type="Proteomes" id="UP001060771">
    <property type="component" value="Chromosome"/>
</dbReference>
<evidence type="ECO:0000259" key="2">
    <source>
        <dbReference type="Pfam" id="PF05670"/>
    </source>
</evidence>
<accession>A0A830EBH7</accession>
<gene>
    <name evidence="4" type="ORF">GCM10007112_01410</name>
    <name evidence="3" type="ORF">Vsou_11660</name>
</gene>
<feature type="coiled-coil region" evidence="1">
    <location>
        <begin position="387"/>
        <end position="435"/>
    </location>
</feature>
<dbReference type="Pfam" id="PF05833">
    <property type="entry name" value="NFACT_N"/>
    <property type="match status" value="1"/>
</dbReference>
<organism evidence="4 5">
    <name type="scientific">Vulcanisaeta souniana JCM 11219</name>
    <dbReference type="NCBI Taxonomy" id="1293586"/>
    <lineage>
        <taxon>Archaea</taxon>
        <taxon>Thermoproteota</taxon>
        <taxon>Thermoprotei</taxon>
        <taxon>Thermoproteales</taxon>
        <taxon>Thermoproteaceae</taxon>
        <taxon>Vulcanisaeta</taxon>
    </lineage>
</organism>
<feature type="domain" description="NFACT RNA-binding" evidence="2">
    <location>
        <begin position="447"/>
        <end position="558"/>
    </location>
</feature>
<dbReference type="GeneID" id="76206712"/>
<dbReference type="GO" id="GO:0043023">
    <property type="term" value="F:ribosomal large subunit binding"/>
    <property type="evidence" value="ECO:0007669"/>
    <property type="project" value="TreeGrafter"/>
</dbReference>
<dbReference type="GO" id="GO:1990112">
    <property type="term" value="C:RQC complex"/>
    <property type="evidence" value="ECO:0007669"/>
    <property type="project" value="TreeGrafter"/>
</dbReference>
<dbReference type="AlphaFoldDB" id="A0A830EBH7"/>
<evidence type="ECO:0000313" key="6">
    <source>
        <dbReference type="Proteomes" id="UP001060771"/>
    </source>
</evidence>
<dbReference type="RefSeq" id="WP_188602278.1">
    <property type="nucleotide sequence ID" value="NZ_AP026830.1"/>
</dbReference>
<dbReference type="GO" id="GO:0072344">
    <property type="term" value="P:rescue of stalled ribosome"/>
    <property type="evidence" value="ECO:0007669"/>
    <property type="project" value="TreeGrafter"/>
</dbReference>
<sequence length="667" mass="75318">MASYKKSLNVLDLLAVVTELTELRGSIIDKVYTMGDSLLLRFRKGPEKYFIIANSHRFGLTSYVLEHGAEGVTILRQFIENSRLKDVNVLNFDRIIRLVFDGGSLIIELLEPWNAIYVDNNNIIRWVLRTYRGKDRVISNGLEYKPPPQGFTRPTDDYENVANALRNYDTVGKAIARGLGLGGEVANEVCARASINCTAPINSIDLGIIVSVVRLMINSVIKGDLEPMIYYNNGMPITVTPIKYLSVKHDGTRRFSRFNEAVDEYFHEIEVNEETQRRLNGITGEITKLERSIDELAMSIEGFKKGSEELRVKAETVLNWKYVIEELLGILRNYWVSYKDEFQDVVKGMEYQGIKVKGFDPRSKAVLLDINGVVVSIPLNSSVGELINGLFNRAKELERKARNAEEVMNQLKERIEELKAEGEKLMESIREKSIRVVYGAREWFERFRWFVTSGGRLVIAGRDATQNEVIVRHYLRPWDVFVHADIPGAAAVVIRLAGPSDVASDDDVYEAAQYAVSYSRAWVMGLSVLDVFYVRGEQVTKKAPSGEYLGKGSFMIYGTRGWVRNVELGLGIGVRVDHLDDVSLLRLITAPPRVIGSLVNYYAVLRPGSRDRVELSKEIYNAFRARVPGFVKVINLSNVVDAVPGPSIIDGFYEGNPVPWDKIRELK</sequence>
<dbReference type="GO" id="GO:0000049">
    <property type="term" value="F:tRNA binding"/>
    <property type="evidence" value="ECO:0007669"/>
    <property type="project" value="TreeGrafter"/>
</dbReference>
<evidence type="ECO:0000313" key="3">
    <source>
        <dbReference type="EMBL" id="BDR92073.1"/>
    </source>
</evidence>
<proteinExistence type="predicted"/>
<protein>
    <recommendedName>
        <fullName evidence="2">NFACT RNA-binding domain-containing protein</fullName>
    </recommendedName>
</protein>
<dbReference type="PANTHER" id="PTHR15239:SF6">
    <property type="entry name" value="RIBOSOME QUALITY CONTROL COMPLEX SUBUNIT NEMF"/>
    <property type="match status" value="1"/>
</dbReference>
<reference evidence="4" key="1">
    <citation type="journal article" date="2014" name="Int. J. Syst. Evol. Microbiol.">
        <title>Complete genome sequence of Corynebacterium casei LMG S-19264T (=DSM 44701T), isolated from a smear-ripened cheese.</title>
        <authorList>
            <consortium name="US DOE Joint Genome Institute (JGI-PGF)"/>
            <person name="Walter F."/>
            <person name="Albersmeier A."/>
            <person name="Kalinowski J."/>
            <person name="Ruckert C."/>
        </authorList>
    </citation>
    <scope>NUCLEOTIDE SEQUENCE</scope>
    <source>
        <strain evidence="4">JCM 11219</strain>
    </source>
</reference>
<reference evidence="6" key="3">
    <citation type="submission" date="2022-09" db="EMBL/GenBank/DDBJ databases">
        <title>Complete genome sequence of Vulcanisaeta souniana.</title>
        <authorList>
            <person name="Kato S."/>
            <person name="Itoh T."/>
            <person name="Ohkuma M."/>
        </authorList>
    </citation>
    <scope>NUCLEOTIDE SEQUENCE [LARGE SCALE GENOMIC DNA]</scope>
    <source>
        <strain evidence="6">JCM 11219</strain>
    </source>
</reference>
<evidence type="ECO:0000256" key="1">
    <source>
        <dbReference type="SAM" id="Coils"/>
    </source>
</evidence>
<reference evidence="3" key="4">
    <citation type="journal article" date="2023" name="Microbiol. Resour. Announc.">
        <title>Complete Genome Sequence of Vulcanisaeta souniana Strain IC-059, a Hyperthermophilic Archaeon Isolated from Hot Spring Water in Japan.</title>
        <authorList>
            <person name="Kato S."/>
            <person name="Itoh T."/>
            <person name="Wu L."/>
            <person name="Ma J."/>
            <person name="Ohkuma M."/>
        </authorList>
    </citation>
    <scope>NUCLEOTIDE SEQUENCE</scope>
    <source>
        <strain evidence="3">JCM 11219</strain>
    </source>
</reference>
<reference evidence="4" key="2">
    <citation type="submission" date="2020-09" db="EMBL/GenBank/DDBJ databases">
        <authorList>
            <person name="Sun Q."/>
            <person name="Ohkuma M."/>
        </authorList>
    </citation>
    <scope>NUCLEOTIDE SEQUENCE</scope>
    <source>
        <strain evidence="4">JCM 11219</strain>
    </source>
</reference>
<keyword evidence="1" id="KW-0175">Coiled coil</keyword>
<dbReference type="EMBL" id="AP026830">
    <property type="protein sequence ID" value="BDR92073.1"/>
    <property type="molecule type" value="Genomic_DNA"/>
</dbReference>
<name>A0A830EBH7_9CREN</name>
<dbReference type="PANTHER" id="PTHR15239">
    <property type="entry name" value="NUCLEAR EXPORT MEDIATOR FACTOR NEMF"/>
    <property type="match status" value="1"/>
</dbReference>
<dbReference type="InterPro" id="IPR008532">
    <property type="entry name" value="NFACT_RNA-bd"/>
</dbReference>